<proteinExistence type="inferred from homology"/>
<dbReference type="GO" id="GO:0035312">
    <property type="term" value="F:5'-3' DNA exonuclease activity"/>
    <property type="evidence" value="ECO:0007669"/>
    <property type="project" value="UniProtKB-UniRule"/>
</dbReference>
<dbReference type="PROSITE" id="PS00842">
    <property type="entry name" value="XPG_2"/>
    <property type="match status" value="1"/>
</dbReference>
<reference evidence="3" key="1">
    <citation type="submission" date="2014-09" db="EMBL/GenBank/DDBJ databases">
        <authorList>
            <person name="Magalhaes I.L.F."/>
            <person name="Oliveira U."/>
            <person name="Santos F.R."/>
            <person name="Vidigal T.H.D.A."/>
            <person name="Brescovit A.D."/>
            <person name="Santos A.J."/>
        </authorList>
    </citation>
    <scope>NUCLEOTIDE SEQUENCE</scope>
    <source>
        <tissue evidence="3">Shoot tissue taken approximately 20 cm above the soil surface</tissue>
    </source>
</reference>
<dbReference type="InterPro" id="IPR006086">
    <property type="entry name" value="XPG-I_dom"/>
</dbReference>
<dbReference type="GO" id="GO:0046872">
    <property type="term" value="F:metal ion binding"/>
    <property type="evidence" value="ECO:0007669"/>
    <property type="project" value="UniProtKB-UniRule"/>
</dbReference>
<feature type="domain" description="XPG-I" evidence="2">
    <location>
        <begin position="10"/>
        <end position="83"/>
    </location>
</feature>
<dbReference type="GO" id="GO:0006281">
    <property type="term" value="P:DNA repair"/>
    <property type="evidence" value="ECO:0007669"/>
    <property type="project" value="UniProtKB-UniRule"/>
</dbReference>
<evidence type="ECO:0000256" key="1">
    <source>
        <dbReference type="RuleBase" id="RU910737"/>
    </source>
</evidence>
<dbReference type="Pfam" id="PF00867">
    <property type="entry name" value="XPG_I"/>
    <property type="match status" value="1"/>
</dbReference>
<protein>
    <recommendedName>
        <fullName evidence="1">Exonuclease 1</fullName>
        <ecNumber evidence="1">3.1.-.-</ecNumber>
    </recommendedName>
</protein>
<dbReference type="InterPro" id="IPR029060">
    <property type="entry name" value="PIN-like_dom_sf"/>
</dbReference>
<organism evidence="3">
    <name type="scientific">Arundo donax</name>
    <name type="common">Giant reed</name>
    <name type="synonym">Donax arundinaceus</name>
    <dbReference type="NCBI Taxonomy" id="35708"/>
    <lineage>
        <taxon>Eukaryota</taxon>
        <taxon>Viridiplantae</taxon>
        <taxon>Streptophyta</taxon>
        <taxon>Embryophyta</taxon>
        <taxon>Tracheophyta</taxon>
        <taxon>Spermatophyta</taxon>
        <taxon>Magnoliopsida</taxon>
        <taxon>Liliopsida</taxon>
        <taxon>Poales</taxon>
        <taxon>Poaceae</taxon>
        <taxon>PACMAD clade</taxon>
        <taxon>Arundinoideae</taxon>
        <taxon>Arundineae</taxon>
        <taxon>Arundo</taxon>
    </lineage>
</organism>
<accession>A0A0A9GQS5</accession>
<keyword evidence="1" id="KW-0234">DNA repair</keyword>
<dbReference type="PANTHER" id="PTHR11081:SF8">
    <property type="entry name" value="EXONUCLEASE 1"/>
    <property type="match status" value="1"/>
</dbReference>
<keyword evidence="1 3" id="KW-0269">Exonuclease</keyword>
<keyword evidence="1" id="KW-0460">Magnesium</keyword>
<dbReference type="EC" id="3.1.-.-" evidence="1"/>
<dbReference type="AlphaFoldDB" id="A0A0A9GQS5"/>
<keyword evidence="1" id="KW-0267">Excision nuclease</keyword>
<dbReference type="GO" id="GO:0017108">
    <property type="term" value="F:5'-flap endonuclease activity"/>
    <property type="evidence" value="ECO:0007669"/>
    <property type="project" value="TreeGrafter"/>
</dbReference>
<keyword evidence="1" id="KW-0238">DNA-binding</keyword>
<keyword evidence="1" id="KW-0378">Hydrolase</keyword>
<keyword evidence="1" id="KW-0540">Nuclease</keyword>
<dbReference type="Gene3D" id="3.40.50.1010">
    <property type="entry name" value="5'-nuclease"/>
    <property type="match status" value="1"/>
</dbReference>
<comment type="subcellular location">
    <subcellularLocation>
        <location evidence="1">Nucleus</location>
    </subcellularLocation>
</comment>
<dbReference type="SMART" id="SM00484">
    <property type="entry name" value="XPGI"/>
    <property type="match status" value="1"/>
</dbReference>
<dbReference type="InterPro" id="IPR006084">
    <property type="entry name" value="XPG/Rad2"/>
</dbReference>
<reference evidence="3" key="2">
    <citation type="journal article" date="2015" name="Data Brief">
        <title>Shoot transcriptome of the giant reed, Arundo donax.</title>
        <authorList>
            <person name="Barrero R.A."/>
            <person name="Guerrero F.D."/>
            <person name="Moolhuijzen P."/>
            <person name="Goolsby J.A."/>
            <person name="Tidwell J."/>
            <person name="Bellgard S.E."/>
            <person name="Bellgard M.I."/>
        </authorList>
    </citation>
    <scope>NUCLEOTIDE SEQUENCE</scope>
    <source>
        <tissue evidence="3">Shoot tissue taken approximately 20 cm above the soil surface</tissue>
    </source>
</reference>
<dbReference type="InterPro" id="IPR019974">
    <property type="entry name" value="XPG_CS"/>
</dbReference>
<keyword evidence="1" id="KW-0539">Nucleus</keyword>
<evidence type="ECO:0000313" key="3">
    <source>
        <dbReference type="EMBL" id="JAE25759.1"/>
    </source>
</evidence>
<dbReference type="PANTHER" id="PTHR11081">
    <property type="entry name" value="FLAP ENDONUCLEASE FAMILY MEMBER"/>
    <property type="match status" value="1"/>
</dbReference>
<comment type="similarity">
    <text evidence="1">Belongs to the XPG/RAD2 endonuclease family. EXO1 subfamily.</text>
</comment>
<evidence type="ECO:0000259" key="2">
    <source>
        <dbReference type="SMART" id="SM00484"/>
    </source>
</evidence>
<dbReference type="GO" id="GO:0003677">
    <property type="term" value="F:DNA binding"/>
    <property type="evidence" value="ECO:0007669"/>
    <property type="project" value="UniProtKB-UniRule"/>
</dbReference>
<keyword evidence="1" id="KW-0479">Metal-binding</keyword>
<comment type="function">
    <text evidence="1">5'-&gt;3' double-stranded DNA exonuclease which may also possess a cryptic 3'-&gt;5' double-stranded DNA exonuclease activity. Functions in DNA mismatch repair.</text>
</comment>
<dbReference type="EMBL" id="GBRH01172137">
    <property type="protein sequence ID" value="JAE25759.1"/>
    <property type="molecule type" value="Transcribed_RNA"/>
</dbReference>
<sequence>MAYQLIKILRSENVEFVVAPYEADAQLAYLTTLDADQGGITAVVTEDSDLIAYCCPAIIFKMDRFGNGVEFLMERTLKTDRDDLSFRSFDQTLFTGKVMCRSVRQEQECWFKYTFTC</sequence>
<dbReference type="SUPFAM" id="SSF88723">
    <property type="entry name" value="PIN domain-like"/>
    <property type="match status" value="1"/>
</dbReference>
<comment type="cofactor">
    <cofactor evidence="1">
        <name>Mg(2+)</name>
        <dbReference type="ChEBI" id="CHEBI:18420"/>
    </cofactor>
    <text evidence="1">Binds 2 magnesium ions per subunit. They probably participate in the reaction catalyzed by the enzyme. May bind an additional third magnesium ion after substrate binding.</text>
</comment>
<dbReference type="GO" id="GO:0005634">
    <property type="term" value="C:nucleus"/>
    <property type="evidence" value="ECO:0007669"/>
    <property type="project" value="UniProtKB-SubCell"/>
</dbReference>
<name>A0A0A9GQS5_ARUDO</name>
<keyword evidence="1" id="KW-0228">DNA excision</keyword>
<keyword evidence="1" id="KW-0227">DNA damage</keyword>